<feature type="compositionally biased region" description="Polar residues" evidence="1">
    <location>
        <begin position="103"/>
        <end position="119"/>
    </location>
</feature>
<dbReference type="Proteomes" id="UP000229315">
    <property type="component" value="Unassembled WGS sequence"/>
</dbReference>
<keyword evidence="2" id="KW-0472">Membrane</keyword>
<dbReference type="AlphaFoldDB" id="A0A2H0UFE9"/>
<evidence type="ECO:0000256" key="2">
    <source>
        <dbReference type="SAM" id="Phobius"/>
    </source>
</evidence>
<protein>
    <submittedName>
        <fullName evidence="3">Uncharacterized protein</fullName>
    </submittedName>
</protein>
<feature type="transmembrane region" description="Helical" evidence="2">
    <location>
        <begin position="149"/>
        <end position="169"/>
    </location>
</feature>
<organism evidence="3 4">
    <name type="scientific">Candidatus Kaiserbacteria bacterium CG10_big_fil_rev_8_21_14_0_10_45_20</name>
    <dbReference type="NCBI Taxonomy" id="1974607"/>
    <lineage>
        <taxon>Bacteria</taxon>
        <taxon>Candidatus Kaiseribacteriota</taxon>
    </lineage>
</organism>
<comment type="caution">
    <text evidence="3">The sequence shown here is derived from an EMBL/GenBank/DDBJ whole genome shotgun (WGS) entry which is preliminary data.</text>
</comment>
<feature type="transmembrane region" description="Helical" evidence="2">
    <location>
        <begin position="181"/>
        <end position="205"/>
    </location>
</feature>
<feature type="compositionally biased region" description="Basic and acidic residues" evidence="1">
    <location>
        <begin position="78"/>
        <end position="93"/>
    </location>
</feature>
<accession>A0A2H0UFE9</accession>
<name>A0A2H0UFE9_9BACT</name>
<dbReference type="EMBL" id="PFBH01000014">
    <property type="protein sequence ID" value="PIR85127.1"/>
    <property type="molecule type" value="Genomic_DNA"/>
</dbReference>
<evidence type="ECO:0000313" key="3">
    <source>
        <dbReference type="EMBL" id="PIR85127.1"/>
    </source>
</evidence>
<gene>
    <name evidence="3" type="ORF">COU15_01830</name>
</gene>
<proteinExistence type="predicted"/>
<evidence type="ECO:0000313" key="4">
    <source>
        <dbReference type="Proteomes" id="UP000229315"/>
    </source>
</evidence>
<reference evidence="4" key="1">
    <citation type="submission" date="2017-09" db="EMBL/GenBank/DDBJ databases">
        <title>Depth-based differentiation of microbial function through sediment-hosted aquifers and enrichment of novel symbionts in the deep terrestrial subsurface.</title>
        <authorList>
            <person name="Probst A.J."/>
            <person name="Ladd B."/>
            <person name="Jarett J.K."/>
            <person name="Geller-Mcgrath D.E."/>
            <person name="Sieber C.M.K."/>
            <person name="Emerson J.B."/>
            <person name="Anantharaman K."/>
            <person name="Thomas B.C."/>
            <person name="Malmstrom R."/>
            <person name="Stieglmeier M."/>
            <person name="Klingl A."/>
            <person name="Woyke T."/>
            <person name="Ryan C.M."/>
            <person name="Banfield J.F."/>
        </authorList>
    </citation>
    <scope>NUCLEOTIDE SEQUENCE [LARGE SCALE GENOMIC DNA]</scope>
</reference>
<keyword evidence="2" id="KW-1133">Transmembrane helix</keyword>
<keyword evidence="2" id="KW-0812">Transmembrane</keyword>
<feature type="region of interest" description="Disordered" evidence="1">
    <location>
        <begin position="30"/>
        <end position="119"/>
    </location>
</feature>
<evidence type="ECO:0000256" key="1">
    <source>
        <dbReference type="SAM" id="MobiDB-lite"/>
    </source>
</evidence>
<sequence length="250" mass="27531">MAQDFEVLRKVDFYIVLLYSPAMSEHTKEGMPAGDAGIEAGPLPSKGVSGIDETLQIPVDTSPGVMPTHDFSQPGRNEGQERSSFEREKHNFEDVGFSDTLDSHTNTNEKNPVQNIMQDPNSGYKEYCTSLDHIEKFVSDIVNRAAGPAIALGVVAKVTIEAIIFGFPLTPEAVYHLLNQIVAPAIGGLVAVGFLVWGNVIPNLFRFFKGPIMVQLSIDAHKLAKNIKRQWDDSRAHSRELKNLRAGARF</sequence>